<reference evidence="10 11" key="1">
    <citation type="journal article" date="2011" name="Proc. Natl. Acad. Sci. U.S.A.">
        <title>Niche of harmful alga Aureococcus anophagefferens revealed through ecogenomics.</title>
        <authorList>
            <person name="Gobler C.J."/>
            <person name="Berry D.L."/>
            <person name="Dyhrman S.T."/>
            <person name="Wilhelm S.W."/>
            <person name="Salamov A."/>
            <person name="Lobanov A.V."/>
            <person name="Zhang Y."/>
            <person name="Collier J.L."/>
            <person name="Wurch L.L."/>
            <person name="Kustka A.B."/>
            <person name="Dill B.D."/>
            <person name="Shah M."/>
            <person name="VerBerkmoes N.C."/>
            <person name="Kuo A."/>
            <person name="Terry A."/>
            <person name="Pangilinan J."/>
            <person name="Lindquist E.A."/>
            <person name="Lucas S."/>
            <person name="Paulsen I.T."/>
            <person name="Hattenrath-Lehmann T.K."/>
            <person name="Talmage S.C."/>
            <person name="Walker E.A."/>
            <person name="Koch F."/>
            <person name="Burson A.M."/>
            <person name="Marcoval M.A."/>
            <person name="Tang Y.Z."/>
            <person name="Lecleir G.R."/>
            <person name="Coyne K.J."/>
            <person name="Berg G.M."/>
            <person name="Bertrand E.M."/>
            <person name="Saito M.A."/>
            <person name="Gladyshev V.N."/>
            <person name="Grigoriev I.V."/>
        </authorList>
    </citation>
    <scope>NUCLEOTIDE SEQUENCE [LARGE SCALE GENOMIC DNA]</scope>
    <source>
        <strain evidence="11">CCMP 1984</strain>
    </source>
</reference>
<dbReference type="SUPFAM" id="SSF52540">
    <property type="entry name" value="P-loop containing nucleoside triphosphate hydrolases"/>
    <property type="match status" value="1"/>
</dbReference>
<dbReference type="GeneID" id="20217990"/>
<dbReference type="Pfam" id="PF04760">
    <property type="entry name" value="IF2_N"/>
    <property type="match status" value="1"/>
</dbReference>
<dbReference type="PANTHER" id="PTHR43381:SF5">
    <property type="entry name" value="TR-TYPE G DOMAIN-CONTAINING PROTEIN"/>
    <property type="match status" value="1"/>
</dbReference>
<dbReference type="RefSeq" id="XP_009039673.1">
    <property type="nucleotide sequence ID" value="XM_009041425.1"/>
</dbReference>
<comment type="function">
    <text evidence="7">One of the essential components for the initiation of protein synthesis. Protects formylmethionyl-tRNA from spontaneous hydrolysis and promotes its binding to the 30S ribosomal subunits. Also involved in the hydrolysis of GTP during the formation of the 70S ribosomal complex.</text>
</comment>
<protein>
    <recommendedName>
        <fullName evidence="8">Translation initiation factor IF-2, chloroplastic</fullName>
    </recommendedName>
</protein>
<dbReference type="FunFam" id="2.40.30.10:FF:000008">
    <property type="entry name" value="Translation initiation factor IF-2"/>
    <property type="match status" value="1"/>
</dbReference>
<dbReference type="PROSITE" id="PS51722">
    <property type="entry name" value="G_TR_2"/>
    <property type="match status" value="1"/>
</dbReference>
<dbReference type="InterPro" id="IPR023115">
    <property type="entry name" value="TIF_IF2_dom3"/>
</dbReference>
<feature type="non-terminal residue" evidence="10">
    <location>
        <position position="606"/>
    </location>
</feature>
<comment type="similarity">
    <text evidence="2">Belongs to the TRAFAC class translation factor GTPase superfamily. Classic translation factor GTPase family. IF-2 subfamily.</text>
</comment>
<dbReference type="CDD" id="cd01887">
    <property type="entry name" value="IF2_eIF5B"/>
    <property type="match status" value="1"/>
</dbReference>
<dbReference type="KEGG" id="aaf:AURANDRAFT_10322"/>
<dbReference type="Pfam" id="PF22042">
    <property type="entry name" value="EF-G_D2"/>
    <property type="match status" value="1"/>
</dbReference>
<dbReference type="GO" id="GO:0005525">
    <property type="term" value="F:GTP binding"/>
    <property type="evidence" value="ECO:0007669"/>
    <property type="project" value="UniProtKB-KW"/>
</dbReference>
<name>F0YH74_AURAN</name>
<evidence type="ECO:0000259" key="9">
    <source>
        <dbReference type="PROSITE" id="PS51722"/>
    </source>
</evidence>
<dbReference type="Gene3D" id="2.40.30.10">
    <property type="entry name" value="Translation factors"/>
    <property type="match status" value="2"/>
</dbReference>
<dbReference type="CDD" id="cd03692">
    <property type="entry name" value="mtIF2_IVc"/>
    <property type="match status" value="1"/>
</dbReference>
<dbReference type="EMBL" id="GL833140">
    <property type="protein sequence ID" value="EGB05540.1"/>
    <property type="molecule type" value="Genomic_DNA"/>
</dbReference>
<dbReference type="InterPro" id="IPR027417">
    <property type="entry name" value="P-loop_NTPase"/>
</dbReference>
<dbReference type="InterPro" id="IPR006847">
    <property type="entry name" value="IF2_N"/>
</dbReference>
<evidence type="ECO:0000256" key="7">
    <source>
        <dbReference type="ARBA" id="ARBA00025162"/>
    </source>
</evidence>
<evidence type="ECO:0000256" key="6">
    <source>
        <dbReference type="ARBA" id="ARBA00023134"/>
    </source>
</evidence>
<dbReference type="InterPro" id="IPR015760">
    <property type="entry name" value="TIF_IF2"/>
</dbReference>
<dbReference type="GO" id="GO:0003743">
    <property type="term" value="F:translation initiation factor activity"/>
    <property type="evidence" value="ECO:0007669"/>
    <property type="project" value="UniProtKB-KW"/>
</dbReference>
<dbReference type="HAMAP" id="MF_00100_B">
    <property type="entry name" value="IF_2_B"/>
    <property type="match status" value="1"/>
</dbReference>
<dbReference type="PANTHER" id="PTHR43381">
    <property type="entry name" value="TRANSLATION INITIATION FACTOR IF-2-RELATED"/>
    <property type="match status" value="1"/>
</dbReference>
<dbReference type="Pfam" id="PF00009">
    <property type="entry name" value="GTP_EFTU"/>
    <property type="match status" value="1"/>
</dbReference>
<accession>F0YH74</accession>
<keyword evidence="3" id="KW-0396">Initiation factor</keyword>
<dbReference type="SUPFAM" id="SSF52156">
    <property type="entry name" value="Initiation factor IF2/eIF5b, domain 3"/>
    <property type="match status" value="1"/>
</dbReference>
<dbReference type="InterPro" id="IPR005225">
    <property type="entry name" value="Small_GTP-bd"/>
</dbReference>
<dbReference type="InterPro" id="IPR000178">
    <property type="entry name" value="TF_IF2_bacterial-like"/>
</dbReference>
<keyword evidence="5" id="KW-0648">Protein biosynthesis</keyword>
<feature type="non-terminal residue" evidence="10">
    <location>
        <position position="1"/>
    </location>
</feature>
<dbReference type="Pfam" id="PF11987">
    <property type="entry name" value="IF-2"/>
    <property type="match status" value="1"/>
</dbReference>
<evidence type="ECO:0000256" key="1">
    <source>
        <dbReference type="ARBA" id="ARBA00004229"/>
    </source>
</evidence>
<evidence type="ECO:0000256" key="4">
    <source>
        <dbReference type="ARBA" id="ARBA00022741"/>
    </source>
</evidence>
<evidence type="ECO:0000256" key="5">
    <source>
        <dbReference type="ARBA" id="ARBA00022917"/>
    </source>
</evidence>
<dbReference type="InterPro" id="IPR036925">
    <property type="entry name" value="TIF_IF2_dom3_sf"/>
</dbReference>
<evidence type="ECO:0000256" key="8">
    <source>
        <dbReference type="ARBA" id="ARBA00044105"/>
    </source>
</evidence>
<dbReference type="InParanoid" id="F0YH74"/>
<gene>
    <name evidence="10" type="ORF">AURANDRAFT_10322</name>
</gene>
<dbReference type="NCBIfam" id="TIGR00231">
    <property type="entry name" value="small_GTP"/>
    <property type="match status" value="1"/>
</dbReference>
<dbReference type="NCBIfam" id="TIGR00487">
    <property type="entry name" value="IF-2"/>
    <property type="match status" value="1"/>
</dbReference>
<dbReference type="InterPro" id="IPR009000">
    <property type="entry name" value="Transl_B-barrel_sf"/>
</dbReference>
<evidence type="ECO:0000313" key="10">
    <source>
        <dbReference type="EMBL" id="EGB05540.1"/>
    </source>
</evidence>
<dbReference type="InterPro" id="IPR053905">
    <property type="entry name" value="EF-G-like_DII"/>
</dbReference>
<feature type="domain" description="Tr-type G" evidence="9">
    <location>
        <begin position="98"/>
        <end position="268"/>
    </location>
</feature>
<keyword evidence="4" id="KW-0547">Nucleotide-binding</keyword>
<evidence type="ECO:0000256" key="3">
    <source>
        <dbReference type="ARBA" id="ARBA00022540"/>
    </source>
</evidence>
<dbReference type="Proteomes" id="UP000002729">
    <property type="component" value="Unassembled WGS sequence"/>
</dbReference>
<dbReference type="CDD" id="cd03702">
    <property type="entry name" value="IF2_mtIF2_II"/>
    <property type="match status" value="1"/>
</dbReference>
<dbReference type="GO" id="GO:0003924">
    <property type="term" value="F:GTPase activity"/>
    <property type="evidence" value="ECO:0007669"/>
    <property type="project" value="InterPro"/>
</dbReference>
<dbReference type="AlphaFoldDB" id="F0YH74"/>
<sequence>KRKRNKNREAKVKSVEPPVVIPDETVAVGALAEKLDKSGAEVVKVLMLKMGVLASVTQNIDGGTARKVAEELGKTWEQLSAMDYGAALDDDDAASQLPRAPVITIMGHVDHGKTSLLDALRLTNVAEGETGGITQGVGAYQIDVRDDQSVTFIDTPGHAAFSEMRERGANVTDIVVLVVAADDGVKEQTVDSIACAKAARVPVVVAVNKIDVEGADPTRVENELMSYDLVPEENGGETLFARVSAREKLGLDDLLDKLLLQADLLDLRANPDRSATGIVVEAGVKKGLGVTATTLIQRGTLRVGDCFCAGAAWGKARALLDERGDAVDAATPSTPVQLVGWQSGADTVPLAGDYLQVVPDEQTARKLSEARAELAAQQRGAKLRDATASAFLNHVQSFGGEGAKEERKFTVLIKGDTAGSVEALTSSLEALDIQDDVSRVKATVVFSGVGDVTKSDVAVASVSGAYVIAFNVASNAAAIEEERRLSGAVRTRYYGIVYDVLDDVEARMRKVLSPTPDGELVGTATVKQLFDIGKLGKVAGCGVDTGYIRRQANVRVMAGDTIKFQGKLRTLRNVKVDVDKIEAPNDCGLSFKDWEDVEVGDVVECY</sequence>
<evidence type="ECO:0000256" key="2">
    <source>
        <dbReference type="ARBA" id="ARBA00007733"/>
    </source>
</evidence>
<dbReference type="InterPro" id="IPR000795">
    <property type="entry name" value="T_Tr_GTP-bd_dom"/>
</dbReference>
<dbReference type="Gene3D" id="3.40.50.10050">
    <property type="entry name" value="Translation initiation factor IF- 2, domain 3"/>
    <property type="match status" value="1"/>
</dbReference>
<dbReference type="FunFam" id="3.40.50.10050:FF:000001">
    <property type="entry name" value="Translation initiation factor IF-2"/>
    <property type="match status" value="1"/>
</dbReference>
<organism evidence="11">
    <name type="scientific">Aureococcus anophagefferens</name>
    <name type="common">Harmful bloom alga</name>
    <dbReference type="NCBI Taxonomy" id="44056"/>
    <lineage>
        <taxon>Eukaryota</taxon>
        <taxon>Sar</taxon>
        <taxon>Stramenopiles</taxon>
        <taxon>Ochrophyta</taxon>
        <taxon>Pelagophyceae</taxon>
        <taxon>Pelagomonadales</taxon>
        <taxon>Pelagomonadaceae</taxon>
        <taxon>Aureococcus</taxon>
    </lineage>
</organism>
<dbReference type="FunFam" id="3.40.50.300:FF:000019">
    <property type="entry name" value="Translation initiation factor IF-2"/>
    <property type="match status" value="1"/>
</dbReference>
<dbReference type="GO" id="GO:0009507">
    <property type="term" value="C:chloroplast"/>
    <property type="evidence" value="ECO:0007669"/>
    <property type="project" value="UniProtKB-SubCell"/>
</dbReference>
<dbReference type="OrthoDB" id="361630at2759"/>
<comment type="subcellular location">
    <subcellularLocation>
        <location evidence="1">Plastid</location>
        <location evidence="1">Chloroplast</location>
    </subcellularLocation>
</comment>
<evidence type="ECO:0000313" key="11">
    <source>
        <dbReference type="Proteomes" id="UP000002729"/>
    </source>
</evidence>
<dbReference type="eggNOG" id="KOG1145">
    <property type="taxonomic scope" value="Eukaryota"/>
</dbReference>
<keyword evidence="11" id="KW-1185">Reference proteome</keyword>
<proteinExistence type="inferred from homology"/>
<dbReference type="Gene3D" id="3.40.50.300">
    <property type="entry name" value="P-loop containing nucleotide triphosphate hydrolases"/>
    <property type="match status" value="1"/>
</dbReference>
<dbReference type="OMA" id="TIVCYQI"/>
<dbReference type="SUPFAM" id="SSF50447">
    <property type="entry name" value="Translation proteins"/>
    <property type="match status" value="2"/>
</dbReference>
<dbReference type="InterPro" id="IPR044145">
    <property type="entry name" value="IF2_II"/>
</dbReference>
<keyword evidence="6" id="KW-0342">GTP-binding</keyword>